<evidence type="ECO:0000313" key="7">
    <source>
        <dbReference type="Proteomes" id="UP000250579"/>
    </source>
</evidence>
<dbReference type="Gene3D" id="3.40.50.20">
    <property type="match status" value="1"/>
</dbReference>
<dbReference type="InterPro" id="IPR052032">
    <property type="entry name" value="ATP-dep_AA_Ligase"/>
</dbReference>
<evidence type="ECO:0000256" key="1">
    <source>
        <dbReference type="ARBA" id="ARBA00022598"/>
    </source>
</evidence>
<evidence type="ECO:0000259" key="5">
    <source>
        <dbReference type="PROSITE" id="PS50975"/>
    </source>
</evidence>
<protein>
    <submittedName>
        <fullName evidence="6">Serine kinase</fullName>
    </submittedName>
</protein>
<keyword evidence="1" id="KW-0436">Ligase</keyword>
<keyword evidence="2 4" id="KW-0547">Nucleotide-binding</keyword>
<evidence type="ECO:0000256" key="4">
    <source>
        <dbReference type="PROSITE-ProRule" id="PRU00409"/>
    </source>
</evidence>
<evidence type="ECO:0000256" key="2">
    <source>
        <dbReference type="ARBA" id="ARBA00022741"/>
    </source>
</evidence>
<reference evidence="6 7" key="1">
    <citation type="submission" date="2017-06" db="EMBL/GenBank/DDBJ databases">
        <title>Evolution towards high GC content and high-temperature stress adaptation in endophytic Pseudomonas oryzihabitans impacted its plant-growth promoting traits.</title>
        <authorList>
            <person name="Nascimento F.X."/>
        </authorList>
    </citation>
    <scope>NUCLEOTIDE SEQUENCE [LARGE SCALE GENOMIC DNA]</scope>
    <source>
        <strain evidence="6 7">MS8</strain>
    </source>
</reference>
<dbReference type="EMBL" id="CP022198">
    <property type="protein sequence ID" value="AXA67149.1"/>
    <property type="molecule type" value="Genomic_DNA"/>
</dbReference>
<keyword evidence="6" id="KW-0418">Kinase</keyword>
<dbReference type="PROSITE" id="PS50975">
    <property type="entry name" value="ATP_GRASP"/>
    <property type="match status" value="1"/>
</dbReference>
<feature type="domain" description="ATP-grasp" evidence="5">
    <location>
        <begin position="120"/>
        <end position="307"/>
    </location>
</feature>
<keyword evidence="6" id="KW-0808">Transferase</keyword>
<name>A0A2Z5AAQ3_9PSED</name>
<sequence>MNDKLTVLIASSDLAVTAKLEAIKALHDLEGWAFVFLLEDYLGEAGAELKRPENFIVSDFANATEVAGALDRIARNYQISTAIAFDEFSLYVAASANDRWQLKGITRKDAQRFRDKKKMKEIAQRAGIKTAREITLDEIKRAEIQFPVIIKPRSLAGAQGVQIISAAEELSRIDIDLDSDYQDMSERQYLIEAYNSSSIYHIDCVVLEGTLAFISVGEYLGKPIDFLQEKPVDTVSVPERMIEDTWRQFTEAVIAAFEAPDGVYHIEAFDGAELLEIAYRPGGAAIVEMIEMVYGLDLKHIHLAAQLGLAPPLDIQRKEDAFGYITFPKKHLATEPLYVTQTAFPPLENMPTLRTYAMPRAGDLASGKFYCYKDSLGSFVFCGNRKLVLQDIDYLNNNYRVDVAAE</sequence>
<dbReference type="AlphaFoldDB" id="A0A2Z5AAQ3"/>
<dbReference type="GO" id="GO:0005524">
    <property type="term" value="F:ATP binding"/>
    <property type="evidence" value="ECO:0007669"/>
    <property type="project" value="UniProtKB-UniRule"/>
</dbReference>
<dbReference type="InterPro" id="IPR013815">
    <property type="entry name" value="ATP_grasp_subdomain_1"/>
</dbReference>
<dbReference type="PANTHER" id="PTHR43585:SF2">
    <property type="entry name" value="ATP-GRASP ENZYME FSQD"/>
    <property type="match status" value="1"/>
</dbReference>
<dbReference type="Proteomes" id="UP000250579">
    <property type="component" value="Chromosome"/>
</dbReference>
<dbReference type="Gene3D" id="3.30.470.20">
    <property type="entry name" value="ATP-grasp fold, B domain"/>
    <property type="match status" value="1"/>
</dbReference>
<gene>
    <name evidence="6" type="ORF">CE139_15430</name>
</gene>
<proteinExistence type="predicted"/>
<organism evidence="6 7">
    <name type="scientific">Pseudomonas oryzihabitans</name>
    <dbReference type="NCBI Taxonomy" id="47885"/>
    <lineage>
        <taxon>Bacteria</taxon>
        <taxon>Pseudomonadati</taxon>
        <taxon>Pseudomonadota</taxon>
        <taxon>Gammaproteobacteria</taxon>
        <taxon>Pseudomonadales</taxon>
        <taxon>Pseudomonadaceae</taxon>
        <taxon>Pseudomonas</taxon>
    </lineage>
</organism>
<dbReference type="PANTHER" id="PTHR43585">
    <property type="entry name" value="FUMIPYRROLE BIOSYNTHESIS PROTEIN C"/>
    <property type="match status" value="1"/>
</dbReference>
<dbReference type="GO" id="GO:0046872">
    <property type="term" value="F:metal ion binding"/>
    <property type="evidence" value="ECO:0007669"/>
    <property type="project" value="InterPro"/>
</dbReference>
<dbReference type="Gene3D" id="3.30.1490.20">
    <property type="entry name" value="ATP-grasp fold, A domain"/>
    <property type="match status" value="1"/>
</dbReference>
<evidence type="ECO:0000313" key="6">
    <source>
        <dbReference type="EMBL" id="AXA67149.1"/>
    </source>
</evidence>
<dbReference type="GO" id="GO:0016874">
    <property type="term" value="F:ligase activity"/>
    <property type="evidence" value="ECO:0007669"/>
    <property type="project" value="UniProtKB-KW"/>
</dbReference>
<evidence type="ECO:0000256" key="3">
    <source>
        <dbReference type="ARBA" id="ARBA00022840"/>
    </source>
</evidence>
<dbReference type="InterPro" id="IPR011761">
    <property type="entry name" value="ATP-grasp"/>
</dbReference>
<dbReference type="GO" id="GO:0016301">
    <property type="term" value="F:kinase activity"/>
    <property type="evidence" value="ECO:0007669"/>
    <property type="project" value="UniProtKB-KW"/>
</dbReference>
<accession>A0A2Z5AAQ3</accession>
<dbReference type="SUPFAM" id="SSF56059">
    <property type="entry name" value="Glutathione synthetase ATP-binding domain-like"/>
    <property type="match status" value="1"/>
</dbReference>
<dbReference type="RefSeq" id="WP_208691344.1">
    <property type="nucleotide sequence ID" value="NZ_CP022198.1"/>
</dbReference>
<keyword evidence="3 4" id="KW-0067">ATP-binding</keyword>